<dbReference type="InterPro" id="IPR017853">
    <property type="entry name" value="GH"/>
</dbReference>
<dbReference type="GO" id="GO:0000272">
    <property type="term" value="P:polysaccharide catabolic process"/>
    <property type="evidence" value="ECO:0007669"/>
    <property type="project" value="InterPro"/>
</dbReference>
<dbReference type="EC" id="3.2.1.78" evidence="4"/>
<dbReference type="Gene3D" id="3.20.20.80">
    <property type="entry name" value="Glycosidases"/>
    <property type="match status" value="1"/>
</dbReference>
<sequence length="599" mass="65654">MLSRRAKEGGAATVDPPAGPAAAAGRTVHHSKSMPAHLAAVSASEWLDGEGGAPSGRRRGSTLLKWACVLLALLVLLRHALRPGAGGYTHTSFVTVEGSQFWLDCRPFYLAGFNLETAAEAAAARNAFAAGRRAGGESTLRSLFGRAAASGLNVVRTWAHTSDPAYPLQVSPGVYSEAAFQALDAAIAEAEAAGLRVILSLADNWKRSGGVDEYVDWSTTAPPRDPKFPPINDTQGDVSVEDHSEERRRYEDRRKALFFTDREARRLYRDHVRAVLERRNTLTGRLYRDDPTILAFDLLNELRCSSYETAECTDLVSRWVQDMSQHFKSLDQRHLLTVGSEGFYGERDTMKEVNPGAPGSDWASKAGQDFIANHQLPTIDFAAFHLWPDNWNTHNATFHRKWVEQHYEDCATLLKKPCLLEEFGKRLGNDDDLPSPTDIALHRDNFFVDAYAAVEAGVEGRKGAGGSLYWRWGLNPHDPSHPGAYGVLPQHSTFALISAHAQLLRTHMLVTAPHKKCPLVVDCWVPATSFGGLLRRCEDRPSVCADHRSLAKFELSTKSAGNVTTHTLRSHGPPVFATHAACCLPGLGAFGRGCSTTWV</sequence>
<feature type="domain" description="Glycoside hydrolase family 5" evidence="10">
    <location>
        <begin position="92"/>
        <end position="473"/>
    </location>
</feature>
<dbReference type="EMBL" id="LHPF02000014">
    <property type="protein sequence ID" value="PSC71493.1"/>
    <property type="molecule type" value="Genomic_DNA"/>
</dbReference>
<evidence type="ECO:0000256" key="7">
    <source>
        <dbReference type="ARBA" id="ARBA00022801"/>
    </source>
</evidence>
<dbReference type="GO" id="GO:0005576">
    <property type="term" value="C:extracellular region"/>
    <property type="evidence" value="ECO:0007669"/>
    <property type="project" value="UniProtKB-SubCell"/>
</dbReference>
<keyword evidence="7" id="KW-0378">Hydrolase</keyword>
<dbReference type="STRING" id="554055.A0A2P6VBN1"/>
<dbReference type="Proteomes" id="UP000239649">
    <property type="component" value="Unassembled WGS sequence"/>
</dbReference>
<comment type="similarity">
    <text evidence="3">Belongs to the glycosyl hydrolase 5 (cellulase A) family.</text>
</comment>
<evidence type="ECO:0000256" key="6">
    <source>
        <dbReference type="ARBA" id="ARBA00022729"/>
    </source>
</evidence>
<organism evidence="11 12">
    <name type="scientific">Micractinium conductrix</name>
    <dbReference type="NCBI Taxonomy" id="554055"/>
    <lineage>
        <taxon>Eukaryota</taxon>
        <taxon>Viridiplantae</taxon>
        <taxon>Chlorophyta</taxon>
        <taxon>core chlorophytes</taxon>
        <taxon>Trebouxiophyceae</taxon>
        <taxon>Chlorellales</taxon>
        <taxon>Chlorellaceae</taxon>
        <taxon>Chlorella clade</taxon>
        <taxon>Micractinium</taxon>
    </lineage>
</organism>
<dbReference type="SUPFAM" id="SSF51445">
    <property type="entry name" value="(Trans)glycosidases"/>
    <property type="match status" value="1"/>
</dbReference>
<comment type="subcellular location">
    <subcellularLocation>
        <location evidence="2">Secreted</location>
    </subcellularLocation>
</comment>
<reference evidence="11 12" key="1">
    <citation type="journal article" date="2018" name="Plant J.">
        <title>Genome sequences of Chlorella sorokiniana UTEX 1602 and Micractinium conductrix SAG 241.80: implications to maltose excretion by a green alga.</title>
        <authorList>
            <person name="Arriola M.B."/>
            <person name="Velmurugan N."/>
            <person name="Zhang Y."/>
            <person name="Plunkett M.H."/>
            <person name="Hondzo H."/>
            <person name="Barney B.M."/>
        </authorList>
    </citation>
    <scope>NUCLEOTIDE SEQUENCE [LARGE SCALE GENOMIC DNA]</scope>
    <source>
        <strain evidence="11 12">SAG 241.80</strain>
    </source>
</reference>
<evidence type="ECO:0000259" key="10">
    <source>
        <dbReference type="Pfam" id="PF26410"/>
    </source>
</evidence>
<dbReference type="GO" id="GO:0016985">
    <property type="term" value="F:mannan endo-1,4-beta-mannosidase activity"/>
    <property type="evidence" value="ECO:0007669"/>
    <property type="project" value="UniProtKB-EC"/>
</dbReference>
<gene>
    <name evidence="11" type="ORF">C2E20_5019</name>
</gene>
<keyword evidence="5" id="KW-0964">Secreted</keyword>
<evidence type="ECO:0000256" key="5">
    <source>
        <dbReference type="ARBA" id="ARBA00022525"/>
    </source>
</evidence>
<accession>A0A2P6VBN1</accession>
<evidence type="ECO:0000256" key="4">
    <source>
        <dbReference type="ARBA" id="ARBA00012706"/>
    </source>
</evidence>
<evidence type="ECO:0000313" key="11">
    <source>
        <dbReference type="EMBL" id="PSC71493.1"/>
    </source>
</evidence>
<keyword evidence="12" id="KW-1185">Reference proteome</keyword>
<protein>
    <recommendedName>
        <fullName evidence="4">mannan endo-1,4-beta-mannosidase</fullName>
        <ecNumber evidence="4">3.2.1.78</ecNumber>
    </recommendedName>
</protein>
<dbReference type="OrthoDB" id="406631at2759"/>
<evidence type="ECO:0000256" key="2">
    <source>
        <dbReference type="ARBA" id="ARBA00004613"/>
    </source>
</evidence>
<feature type="compositionally biased region" description="Low complexity" evidence="9">
    <location>
        <begin position="9"/>
        <end position="25"/>
    </location>
</feature>
<dbReference type="PANTHER" id="PTHR31451">
    <property type="match status" value="1"/>
</dbReference>
<proteinExistence type="inferred from homology"/>
<feature type="region of interest" description="Disordered" evidence="9">
    <location>
        <begin position="1"/>
        <end position="27"/>
    </location>
</feature>
<dbReference type="Pfam" id="PF26410">
    <property type="entry name" value="GH5_mannosidase"/>
    <property type="match status" value="1"/>
</dbReference>
<dbReference type="AlphaFoldDB" id="A0A2P6VBN1"/>
<feature type="region of interest" description="Disordered" evidence="9">
    <location>
        <begin position="221"/>
        <end position="246"/>
    </location>
</feature>
<keyword evidence="6" id="KW-0732">Signal</keyword>
<comment type="caution">
    <text evidence="11">The sequence shown here is derived from an EMBL/GenBank/DDBJ whole genome shotgun (WGS) entry which is preliminary data.</text>
</comment>
<keyword evidence="8" id="KW-0326">Glycosidase</keyword>
<dbReference type="InterPro" id="IPR001547">
    <property type="entry name" value="Glyco_hydro_5"/>
</dbReference>
<evidence type="ECO:0000256" key="9">
    <source>
        <dbReference type="SAM" id="MobiDB-lite"/>
    </source>
</evidence>
<evidence type="ECO:0000256" key="1">
    <source>
        <dbReference type="ARBA" id="ARBA00001678"/>
    </source>
</evidence>
<dbReference type="InterPro" id="IPR045053">
    <property type="entry name" value="MAN-like"/>
</dbReference>
<dbReference type="PANTHER" id="PTHR31451:SF39">
    <property type="entry name" value="MANNAN ENDO-1,4-BETA-MANNOSIDASE 1"/>
    <property type="match status" value="1"/>
</dbReference>
<evidence type="ECO:0000256" key="8">
    <source>
        <dbReference type="ARBA" id="ARBA00023295"/>
    </source>
</evidence>
<evidence type="ECO:0000313" key="12">
    <source>
        <dbReference type="Proteomes" id="UP000239649"/>
    </source>
</evidence>
<name>A0A2P6VBN1_9CHLO</name>
<evidence type="ECO:0000256" key="3">
    <source>
        <dbReference type="ARBA" id="ARBA00005641"/>
    </source>
</evidence>
<comment type="catalytic activity">
    <reaction evidence="1">
        <text>Random hydrolysis of (1-&gt;4)-beta-D-mannosidic linkages in mannans, galactomannans and glucomannans.</text>
        <dbReference type="EC" id="3.2.1.78"/>
    </reaction>
</comment>